<dbReference type="PANTHER" id="PTHR31551">
    <property type="entry name" value="PRE-MRNA-SPLICING FACTOR CWF18"/>
    <property type="match status" value="1"/>
</dbReference>
<name>A0A0G4HUT1_9ALVE</name>
<dbReference type="GO" id="GO:0071014">
    <property type="term" value="C:post-mRNA release spliceosomal complex"/>
    <property type="evidence" value="ECO:0007669"/>
    <property type="project" value="TreeGrafter"/>
</dbReference>
<evidence type="ECO:0000313" key="2">
    <source>
        <dbReference type="EMBL" id="CEM48217.1"/>
    </source>
</evidence>
<feature type="compositionally biased region" description="Low complexity" evidence="1">
    <location>
        <begin position="120"/>
        <end position="130"/>
    </location>
</feature>
<proteinExistence type="predicted"/>
<dbReference type="AlphaFoldDB" id="A0A0G4HUT1"/>
<reference evidence="2" key="1">
    <citation type="submission" date="2014-11" db="EMBL/GenBank/DDBJ databases">
        <authorList>
            <person name="Otto D Thomas"/>
            <person name="Naeem Raeece"/>
        </authorList>
    </citation>
    <scope>NUCLEOTIDE SEQUENCE</scope>
</reference>
<dbReference type="EMBL" id="CDMZ01003966">
    <property type="protein sequence ID" value="CEM48217.1"/>
    <property type="molecule type" value="Genomic_DNA"/>
</dbReference>
<feature type="compositionally biased region" description="Basic and acidic residues" evidence="1">
    <location>
        <begin position="153"/>
        <end position="171"/>
    </location>
</feature>
<sequence>MSGGDMSDVEPENDSGAEGETGVQLQVKFRNYIPRDPKFRKKCLPRPSAEALEKRIEQEIADAVKWWHEQDVLTKIAPKKPNWDLKRDISKRLKQLENKTNRAIVQLVSKKLQEQPEATASSSSSSASAAGQTREGQQQGEAGVGPGPDSATLEEREAGAVLERAMERMEELDKEDMEEEEEEEGDGGGGD</sequence>
<dbReference type="InterPro" id="IPR013169">
    <property type="entry name" value="mRNA_splic_Cwf18-like"/>
</dbReference>
<dbReference type="VEuPathDB" id="CryptoDB:Cvel_32010"/>
<feature type="compositionally biased region" description="Acidic residues" evidence="1">
    <location>
        <begin position="7"/>
        <end position="17"/>
    </location>
</feature>
<accession>A0A0G4HUT1</accession>
<dbReference type="GO" id="GO:0005684">
    <property type="term" value="C:U2-type spliceosomal complex"/>
    <property type="evidence" value="ECO:0007669"/>
    <property type="project" value="TreeGrafter"/>
</dbReference>
<feature type="region of interest" description="Disordered" evidence="1">
    <location>
        <begin position="112"/>
        <end position="191"/>
    </location>
</feature>
<feature type="region of interest" description="Disordered" evidence="1">
    <location>
        <begin position="1"/>
        <end position="23"/>
    </location>
</feature>
<dbReference type="PANTHER" id="PTHR31551:SF1">
    <property type="entry name" value="COILED-COIL DOMAIN-CONTAINING PROTEIN 12"/>
    <property type="match status" value="1"/>
</dbReference>
<gene>
    <name evidence="2" type="ORF">Cvel_32010</name>
</gene>
<organism evidence="2">
    <name type="scientific">Chromera velia CCMP2878</name>
    <dbReference type="NCBI Taxonomy" id="1169474"/>
    <lineage>
        <taxon>Eukaryota</taxon>
        <taxon>Sar</taxon>
        <taxon>Alveolata</taxon>
        <taxon>Colpodellida</taxon>
        <taxon>Chromeraceae</taxon>
        <taxon>Chromera</taxon>
    </lineage>
</organism>
<evidence type="ECO:0000256" key="1">
    <source>
        <dbReference type="SAM" id="MobiDB-lite"/>
    </source>
</evidence>
<feature type="compositionally biased region" description="Acidic residues" evidence="1">
    <location>
        <begin position="172"/>
        <end position="191"/>
    </location>
</feature>
<evidence type="ECO:0008006" key="3">
    <source>
        <dbReference type="Google" id="ProtNLM"/>
    </source>
</evidence>
<protein>
    <recommendedName>
        <fullName evidence="3">Cwf18 pre-mRNA splicing factor</fullName>
    </recommendedName>
</protein>
<dbReference type="Pfam" id="PF08315">
    <property type="entry name" value="cwf18"/>
    <property type="match status" value="1"/>
</dbReference>